<accession>A0A9P8VGK0</accession>
<feature type="compositionally biased region" description="Low complexity" evidence="1">
    <location>
        <begin position="20"/>
        <end position="29"/>
    </location>
</feature>
<dbReference type="InterPro" id="IPR021833">
    <property type="entry name" value="DUF3425"/>
</dbReference>
<dbReference type="EMBL" id="JAGSXJ010000006">
    <property type="protein sequence ID" value="KAH6690375.1"/>
    <property type="molecule type" value="Genomic_DNA"/>
</dbReference>
<name>A0A9P8VGK0_9PEZI</name>
<feature type="compositionally biased region" description="Polar residues" evidence="1">
    <location>
        <begin position="55"/>
        <end position="64"/>
    </location>
</feature>
<dbReference type="Pfam" id="PF11905">
    <property type="entry name" value="DUF3425"/>
    <property type="match status" value="1"/>
</dbReference>
<evidence type="ECO:0000256" key="1">
    <source>
        <dbReference type="SAM" id="MobiDB-lite"/>
    </source>
</evidence>
<dbReference type="PANTHER" id="PTHR38116">
    <property type="entry name" value="CHROMOSOME 7, WHOLE GENOME SHOTGUN SEQUENCE"/>
    <property type="match status" value="1"/>
</dbReference>
<comment type="caution">
    <text evidence="2">The sequence shown here is derived from an EMBL/GenBank/DDBJ whole genome shotgun (WGS) entry which is preliminary data.</text>
</comment>
<reference evidence="2" key="1">
    <citation type="journal article" date="2021" name="Nat. Commun.">
        <title>Genetic determinants of endophytism in the Arabidopsis root mycobiome.</title>
        <authorList>
            <person name="Mesny F."/>
            <person name="Miyauchi S."/>
            <person name="Thiergart T."/>
            <person name="Pickel B."/>
            <person name="Atanasova L."/>
            <person name="Karlsson M."/>
            <person name="Huettel B."/>
            <person name="Barry K.W."/>
            <person name="Haridas S."/>
            <person name="Chen C."/>
            <person name="Bauer D."/>
            <person name="Andreopoulos W."/>
            <person name="Pangilinan J."/>
            <person name="LaButti K."/>
            <person name="Riley R."/>
            <person name="Lipzen A."/>
            <person name="Clum A."/>
            <person name="Drula E."/>
            <person name="Henrissat B."/>
            <person name="Kohler A."/>
            <person name="Grigoriev I.V."/>
            <person name="Martin F.M."/>
            <person name="Hacquard S."/>
        </authorList>
    </citation>
    <scope>NUCLEOTIDE SEQUENCE</scope>
    <source>
        <strain evidence="2">MPI-SDFR-AT-0117</strain>
    </source>
</reference>
<evidence type="ECO:0000313" key="2">
    <source>
        <dbReference type="EMBL" id="KAH6690375.1"/>
    </source>
</evidence>
<dbReference type="CDD" id="cd14688">
    <property type="entry name" value="bZIP_YAP"/>
    <property type="match status" value="1"/>
</dbReference>
<evidence type="ECO:0000313" key="3">
    <source>
        <dbReference type="Proteomes" id="UP000770015"/>
    </source>
</evidence>
<keyword evidence="3" id="KW-1185">Reference proteome</keyword>
<organism evidence="2 3">
    <name type="scientific">Plectosphaerella plurivora</name>
    <dbReference type="NCBI Taxonomy" id="936078"/>
    <lineage>
        <taxon>Eukaryota</taxon>
        <taxon>Fungi</taxon>
        <taxon>Dikarya</taxon>
        <taxon>Ascomycota</taxon>
        <taxon>Pezizomycotina</taxon>
        <taxon>Sordariomycetes</taxon>
        <taxon>Hypocreomycetidae</taxon>
        <taxon>Glomerellales</taxon>
        <taxon>Plectosphaerellaceae</taxon>
        <taxon>Plectosphaerella</taxon>
    </lineage>
</organism>
<protein>
    <submittedName>
        <fullName evidence="2">Uncharacterized protein</fullName>
    </submittedName>
</protein>
<proteinExistence type="predicted"/>
<gene>
    <name evidence="2" type="ORF">F5X68DRAFT_69470</name>
</gene>
<feature type="region of interest" description="Disordered" evidence="1">
    <location>
        <begin position="1"/>
        <end position="98"/>
    </location>
</feature>
<feature type="compositionally biased region" description="Low complexity" evidence="1">
    <location>
        <begin position="85"/>
        <end position="98"/>
    </location>
</feature>
<dbReference type="PANTHER" id="PTHR38116:SF1">
    <property type="entry name" value="BZIP DOMAIN-CONTAINING PROTEIN"/>
    <property type="match status" value="1"/>
</dbReference>
<feature type="compositionally biased region" description="Basic residues" evidence="1">
    <location>
        <begin position="34"/>
        <end position="51"/>
    </location>
</feature>
<dbReference type="AlphaFoldDB" id="A0A9P8VGK0"/>
<dbReference type="Proteomes" id="UP000770015">
    <property type="component" value="Unassembled WGS sequence"/>
</dbReference>
<sequence>MQRTLILLPASPRRGGGDCAANPATAEATAEARKQRRKLQNRKNQRAHRSRNKTDGASSAQASRPFQVGRWRLDEEDEADDERSSGSSGSEKGATSSALVSYADQVPITPPSPVFPLSTDHLLHLVQYNVFRAFVANKRTLNTLLTGWAAKTGTPVSLSSCPIGGPYRDPTSVFPLNPHIPASLFPTWLQQTTLHSFWINLFPFPGVRDNLIRHDGTFDHLDLLKDLIGEFMAPTPAQKQQGAPIAINVSNPRVKTVPAEGVGEESVDDEVTTGRQGLVVWGEPHDLWSWEASPGFLSKWSWAVAGCEDLLASTNHWRMTRGEDPVHLQ</sequence>
<dbReference type="OrthoDB" id="125347at2759"/>